<accession>A0AAN8GYB8</accession>
<sequence>MKLECFNDSLRSPPVSRRPLTEPGGFRSGASRLLLGPGASTGPLVTEMLGCDDCDRMKLNPGPYDCPLVSRGSSPRGNTESFLSTQF</sequence>
<dbReference type="Proteomes" id="UP001335648">
    <property type="component" value="Unassembled WGS sequence"/>
</dbReference>
<name>A0AAN8GYB8_9TELE</name>
<dbReference type="AlphaFoldDB" id="A0AAN8GYB8"/>
<evidence type="ECO:0000313" key="3">
    <source>
        <dbReference type="Proteomes" id="UP001335648"/>
    </source>
</evidence>
<evidence type="ECO:0000256" key="1">
    <source>
        <dbReference type="SAM" id="MobiDB-lite"/>
    </source>
</evidence>
<evidence type="ECO:0000313" key="2">
    <source>
        <dbReference type="EMBL" id="KAK5895433.1"/>
    </source>
</evidence>
<protein>
    <submittedName>
        <fullName evidence="2">Uncharacterized protein</fullName>
    </submittedName>
</protein>
<keyword evidence="3" id="KW-1185">Reference proteome</keyword>
<proteinExistence type="predicted"/>
<reference evidence="2 3" key="1">
    <citation type="journal article" date="2023" name="Mol. Biol. Evol.">
        <title>Genomics of Secondarily Temperate Adaptation in the Only Non-Antarctic Icefish.</title>
        <authorList>
            <person name="Rivera-Colon A.G."/>
            <person name="Rayamajhi N."/>
            <person name="Minhas B.F."/>
            <person name="Madrigal G."/>
            <person name="Bilyk K.T."/>
            <person name="Yoon V."/>
            <person name="Hune M."/>
            <person name="Gregory S."/>
            <person name="Cheng C.H.C."/>
            <person name="Catchen J.M."/>
        </authorList>
    </citation>
    <scope>NUCLEOTIDE SEQUENCE [LARGE SCALE GENOMIC DNA]</scope>
    <source>
        <strain evidence="2">JC2023a</strain>
    </source>
</reference>
<dbReference type="EMBL" id="JAULUE010002054">
    <property type="protein sequence ID" value="KAK5895433.1"/>
    <property type="molecule type" value="Genomic_DNA"/>
</dbReference>
<gene>
    <name evidence="2" type="ORF">CesoFtcFv8_012026</name>
</gene>
<organism evidence="2 3">
    <name type="scientific">Champsocephalus esox</name>
    <name type="common">pike icefish</name>
    <dbReference type="NCBI Taxonomy" id="159716"/>
    <lineage>
        <taxon>Eukaryota</taxon>
        <taxon>Metazoa</taxon>
        <taxon>Chordata</taxon>
        <taxon>Craniata</taxon>
        <taxon>Vertebrata</taxon>
        <taxon>Euteleostomi</taxon>
        <taxon>Actinopterygii</taxon>
        <taxon>Neopterygii</taxon>
        <taxon>Teleostei</taxon>
        <taxon>Neoteleostei</taxon>
        <taxon>Acanthomorphata</taxon>
        <taxon>Eupercaria</taxon>
        <taxon>Perciformes</taxon>
        <taxon>Notothenioidei</taxon>
        <taxon>Channichthyidae</taxon>
        <taxon>Champsocephalus</taxon>
    </lineage>
</organism>
<comment type="caution">
    <text evidence="2">The sequence shown here is derived from an EMBL/GenBank/DDBJ whole genome shotgun (WGS) entry which is preliminary data.</text>
</comment>
<feature type="region of interest" description="Disordered" evidence="1">
    <location>
        <begin position="1"/>
        <end position="39"/>
    </location>
</feature>